<dbReference type="InterPro" id="IPR000357">
    <property type="entry name" value="HEAT"/>
</dbReference>
<dbReference type="GO" id="GO:0005634">
    <property type="term" value="C:nucleus"/>
    <property type="evidence" value="ECO:0007669"/>
    <property type="project" value="TreeGrafter"/>
</dbReference>
<dbReference type="EMBL" id="KQ242803">
    <property type="protein sequence ID" value="KNC77215.1"/>
    <property type="molecule type" value="Genomic_DNA"/>
</dbReference>
<dbReference type="InterPro" id="IPR021133">
    <property type="entry name" value="HEAT_type_2"/>
</dbReference>
<reference evidence="3 4" key="1">
    <citation type="submission" date="2011-02" db="EMBL/GenBank/DDBJ databases">
        <title>The Genome Sequence of Sphaeroforma arctica JP610.</title>
        <authorList>
            <consortium name="The Broad Institute Genome Sequencing Platform"/>
            <person name="Russ C."/>
            <person name="Cuomo C."/>
            <person name="Young S.K."/>
            <person name="Zeng Q."/>
            <person name="Gargeya S."/>
            <person name="Alvarado L."/>
            <person name="Berlin A."/>
            <person name="Chapman S.B."/>
            <person name="Chen Z."/>
            <person name="Freedman E."/>
            <person name="Gellesch M."/>
            <person name="Goldberg J."/>
            <person name="Griggs A."/>
            <person name="Gujja S."/>
            <person name="Heilman E."/>
            <person name="Heiman D."/>
            <person name="Howarth C."/>
            <person name="Mehta T."/>
            <person name="Neiman D."/>
            <person name="Pearson M."/>
            <person name="Roberts A."/>
            <person name="Saif S."/>
            <person name="Shea T."/>
            <person name="Shenoy N."/>
            <person name="Sisk P."/>
            <person name="Stolte C."/>
            <person name="Sykes S."/>
            <person name="White J."/>
            <person name="Yandava C."/>
            <person name="Burger G."/>
            <person name="Gray M.W."/>
            <person name="Holland P.W.H."/>
            <person name="King N."/>
            <person name="Lang F.B.F."/>
            <person name="Roger A.J."/>
            <person name="Ruiz-Trillo I."/>
            <person name="Haas B."/>
            <person name="Nusbaum C."/>
            <person name="Birren B."/>
        </authorList>
    </citation>
    <scope>NUCLEOTIDE SEQUENCE [LARGE SCALE GENOMIC DNA]</scope>
    <source>
        <strain evidence="3 4">JP610</strain>
    </source>
</reference>
<dbReference type="GO" id="GO:0000159">
    <property type="term" value="C:protein phosphatase type 2A complex"/>
    <property type="evidence" value="ECO:0007669"/>
    <property type="project" value="TreeGrafter"/>
</dbReference>
<dbReference type="AlphaFoldDB" id="A0A0L0FKD1"/>
<dbReference type="InterPro" id="IPR051023">
    <property type="entry name" value="PP2A_Regulatory_Subunit_A"/>
</dbReference>
<organism evidence="3 4">
    <name type="scientific">Sphaeroforma arctica JP610</name>
    <dbReference type="NCBI Taxonomy" id="667725"/>
    <lineage>
        <taxon>Eukaryota</taxon>
        <taxon>Ichthyosporea</taxon>
        <taxon>Ichthyophonida</taxon>
        <taxon>Sphaeroforma</taxon>
    </lineage>
</organism>
<dbReference type="PANTHER" id="PTHR10648:SF4">
    <property type="entry name" value="PROTEIN PHOSPHATASE 2 (FORMERLY 2A), REGULATORY SUBUNIT A, BETA ISOFORM-RELATED"/>
    <property type="match status" value="1"/>
</dbReference>
<keyword evidence="4" id="KW-1185">Reference proteome</keyword>
<dbReference type="GO" id="GO:0005829">
    <property type="term" value="C:cytosol"/>
    <property type="evidence" value="ECO:0007669"/>
    <property type="project" value="TreeGrafter"/>
</dbReference>
<dbReference type="PANTHER" id="PTHR10648">
    <property type="entry name" value="SERINE/THREONINE-PROTEIN PHOSPHATASE PP2A 65 KDA REGULATORY SUBUNIT"/>
    <property type="match status" value="1"/>
</dbReference>
<accession>A0A0L0FKD1</accession>
<dbReference type="OrthoDB" id="340346at2759"/>
<dbReference type="GO" id="GO:0019888">
    <property type="term" value="F:protein phosphatase regulator activity"/>
    <property type="evidence" value="ECO:0007669"/>
    <property type="project" value="TreeGrafter"/>
</dbReference>
<protein>
    <recommendedName>
        <fullName evidence="5">Condensin complex subunit 1 C-terminal domain-containing protein</fullName>
    </recommendedName>
</protein>
<dbReference type="InterPro" id="IPR011989">
    <property type="entry name" value="ARM-like"/>
</dbReference>
<dbReference type="SUPFAM" id="SSF48371">
    <property type="entry name" value="ARM repeat"/>
    <property type="match status" value="1"/>
</dbReference>
<evidence type="ECO:0000256" key="1">
    <source>
        <dbReference type="ARBA" id="ARBA00022737"/>
    </source>
</evidence>
<proteinExistence type="predicted"/>
<dbReference type="PROSITE" id="PS50077">
    <property type="entry name" value="HEAT_REPEAT"/>
    <property type="match status" value="1"/>
</dbReference>
<dbReference type="RefSeq" id="XP_014151117.1">
    <property type="nucleotide sequence ID" value="XM_014295642.1"/>
</dbReference>
<dbReference type="STRING" id="667725.A0A0L0FKD1"/>
<gene>
    <name evidence="3" type="ORF">SARC_10323</name>
</gene>
<evidence type="ECO:0008006" key="5">
    <source>
        <dbReference type="Google" id="ProtNLM"/>
    </source>
</evidence>
<dbReference type="InterPro" id="IPR016024">
    <property type="entry name" value="ARM-type_fold"/>
</dbReference>
<sequence>MLPVILQLANDAVPNVRFNVARTLKVCVENIQDKTVVQSNIVPVLNTLEADADMDVKYYAHQALIAGMLYNQLLLPLHCTTSACTGTFGKEEYARDGGELNSSRQYRNHKLHVQRQ</sequence>
<dbReference type="eggNOG" id="KOG0211">
    <property type="taxonomic scope" value="Eukaryota"/>
</dbReference>
<name>A0A0L0FKD1_9EUKA</name>
<dbReference type="Pfam" id="PF02985">
    <property type="entry name" value="HEAT"/>
    <property type="match status" value="1"/>
</dbReference>
<keyword evidence="1" id="KW-0677">Repeat</keyword>
<dbReference type="GeneID" id="25910827"/>
<feature type="repeat" description="HEAT" evidence="2">
    <location>
        <begin position="1"/>
        <end position="39"/>
    </location>
</feature>
<dbReference type="Gene3D" id="1.25.10.10">
    <property type="entry name" value="Leucine-rich Repeat Variant"/>
    <property type="match status" value="1"/>
</dbReference>
<dbReference type="Proteomes" id="UP000054560">
    <property type="component" value="Unassembled WGS sequence"/>
</dbReference>
<evidence type="ECO:0000313" key="4">
    <source>
        <dbReference type="Proteomes" id="UP000054560"/>
    </source>
</evidence>
<evidence type="ECO:0000313" key="3">
    <source>
        <dbReference type="EMBL" id="KNC77215.1"/>
    </source>
</evidence>
<evidence type="ECO:0000256" key="2">
    <source>
        <dbReference type="PROSITE-ProRule" id="PRU00103"/>
    </source>
</evidence>